<dbReference type="InterPro" id="IPR008978">
    <property type="entry name" value="HSP20-like_chaperone"/>
</dbReference>
<proteinExistence type="inferred from homology"/>
<sequence length="208" mass="23553">MASSRGTTRVGVRTRAPTPVVEETVPNSGWTEDSAGHYLLVDLPEFRREEVKLQVDSYGRILVSGERQVNEWKHVQFRLNFPEPVDSDMDKITGKFDGGVLYVTVPKRVTQQNKESEAAKAGNSQVERAENDSHNRNGEDEKAEERQEIKRNENEHIGDFPEQVMRNWDQESMLRTAAGILRKNKGIVITAVIAFSLGLLISRKFNTT</sequence>
<keyword evidence="7" id="KW-0812">Transmembrane</keyword>
<organism evidence="9 10">
    <name type="scientific">Cajanus cajan</name>
    <name type="common">Pigeon pea</name>
    <name type="synonym">Cajanus indicus</name>
    <dbReference type="NCBI Taxonomy" id="3821"/>
    <lineage>
        <taxon>Eukaryota</taxon>
        <taxon>Viridiplantae</taxon>
        <taxon>Streptophyta</taxon>
        <taxon>Embryophyta</taxon>
        <taxon>Tracheophyta</taxon>
        <taxon>Spermatophyta</taxon>
        <taxon>Magnoliopsida</taxon>
        <taxon>eudicotyledons</taxon>
        <taxon>Gunneridae</taxon>
        <taxon>Pentapetalae</taxon>
        <taxon>rosids</taxon>
        <taxon>fabids</taxon>
        <taxon>Fabales</taxon>
        <taxon>Fabaceae</taxon>
        <taxon>Papilionoideae</taxon>
        <taxon>50 kb inversion clade</taxon>
        <taxon>NPAAA clade</taxon>
        <taxon>indigoferoid/millettioid clade</taxon>
        <taxon>Phaseoleae</taxon>
        <taxon>Cajanus</taxon>
    </lineage>
</organism>
<name>A0A151SL47_CAJCA</name>
<keyword evidence="3" id="KW-0611">Plant defense</keyword>
<dbReference type="Proteomes" id="UP000075243">
    <property type="component" value="Chromosome 11"/>
</dbReference>
<feature type="transmembrane region" description="Helical" evidence="7">
    <location>
        <begin position="186"/>
        <end position="205"/>
    </location>
</feature>
<keyword evidence="7" id="KW-1133">Transmembrane helix</keyword>
<evidence type="ECO:0000259" key="8">
    <source>
        <dbReference type="PROSITE" id="PS01031"/>
    </source>
</evidence>
<feature type="domain" description="SHSP" evidence="8">
    <location>
        <begin position="19"/>
        <end position="122"/>
    </location>
</feature>
<accession>A0A151SL47</accession>
<evidence type="ECO:0000256" key="1">
    <source>
        <dbReference type="ARBA" id="ARBA00004162"/>
    </source>
</evidence>
<evidence type="ECO:0000256" key="7">
    <source>
        <dbReference type="SAM" id="Phobius"/>
    </source>
</evidence>
<evidence type="ECO:0000256" key="6">
    <source>
        <dbReference type="SAM" id="MobiDB-lite"/>
    </source>
</evidence>
<keyword evidence="9" id="KW-0346">Stress response</keyword>
<evidence type="ECO:0000313" key="9">
    <source>
        <dbReference type="EMBL" id="KYP55503.1"/>
    </source>
</evidence>
<evidence type="ECO:0000256" key="2">
    <source>
        <dbReference type="ARBA" id="ARBA00022475"/>
    </source>
</evidence>
<reference evidence="9 10" key="1">
    <citation type="journal article" date="2012" name="Nat. Biotechnol.">
        <title>Draft genome sequence of pigeonpea (Cajanus cajan), an orphan legume crop of resource-poor farmers.</title>
        <authorList>
            <person name="Varshney R.K."/>
            <person name="Chen W."/>
            <person name="Li Y."/>
            <person name="Bharti A.K."/>
            <person name="Saxena R.K."/>
            <person name="Schlueter J.A."/>
            <person name="Donoghue M.T."/>
            <person name="Azam S."/>
            <person name="Fan G."/>
            <person name="Whaley A.M."/>
            <person name="Farmer A.D."/>
            <person name="Sheridan J."/>
            <person name="Iwata A."/>
            <person name="Tuteja R."/>
            <person name="Penmetsa R.V."/>
            <person name="Wu W."/>
            <person name="Upadhyaya H.D."/>
            <person name="Yang S.P."/>
            <person name="Shah T."/>
            <person name="Saxena K.B."/>
            <person name="Michael T."/>
            <person name="McCombie W.R."/>
            <person name="Yang B."/>
            <person name="Zhang G."/>
            <person name="Yang H."/>
            <person name="Wang J."/>
            <person name="Spillane C."/>
            <person name="Cook D.R."/>
            <person name="May G.D."/>
            <person name="Xu X."/>
            <person name="Jackson S.A."/>
        </authorList>
    </citation>
    <scope>NUCLEOTIDE SEQUENCE [LARGE SCALE GENOMIC DNA]</scope>
    <source>
        <strain evidence="10">cv. Asha</strain>
    </source>
</reference>
<dbReference type="GO" id="GO:0034605">
    <property type="term" value="P:cellular response to heat"/>
    <property type="evidence" value="ECO:0007669"/>
    <property type="project" value="TreeGrafter"/>
</dbReference>
<dbReference type="AlphaFoldDB" id="A0A151SL47"/>
<dbReference type="PROSITE" id="PS01031">
    <property type="entry name" value="SHSP"/>
    <property type="match status" value="1"/>
</dbReference>
<dbReference type="GO" id="GO:0005886">
    <property type="term" value="C:plasma membrane"/>
    <property type="evidence" value="ECO:0007669"/>
    <property type="project" value="UniProtKB-SubCell"/>
</dbReference>
<evidence type="ECO:0000256" key="4">
    <source>
        <dbReference type="PROSITE-ProRule" id="PRU00285"/>
    </source>
</evidence>
<dbReference type="PANTHER" id="PTHR43670:SF130">
    <property type="entry name" value="INACTIVE PROTEIN RESTRICTED TEV MOVEMENT 2-LIKE"/>
    <property type="match status" value="1"/>
</dbReference>
<keyword evidence="7" id="KW-0472">Membrane</keyword>
<dbReference type="STRING" id="3821.A0A151SL47"/>
<dbReference type="EMBL" id="CM003613">
    <property type="protein sequence ID" value="KYP55503.1"/>
    <property type="molecule type" value="Genomic_DNA"/>
</dbReference>
<gene>
    <name evidence="9" type="ORF">KK1_001715</name>
</gene>
<dbReference type="Gramene" id="C.cajan_01677.t">
    <property type="protein sequence ID" value="C.cajan_01677.t"/>
    <property type="gene ID" value="C.cajan_01677"/>
</dbReference>
<evidence type="ECO:0000256" key="5">
    <source>
        <dbReference type="RuleBase" id="RU003616"/>
    </source>
</evidence>
<protein>
    <submittedName>
        <fullName evidence="9">16.6 kDa heat shock protein</fullName>
    </submittedName>
</protein>
<dbReference type="GO" id="GO:0006952">
    <property type="term" value="P:defense response"/>
    <property type="evidence" value="ECO:0007669"/>
    <property type="project" value="UniProtKB-KW"/>
</dbReference>
<dbReference type="OMA" id="KMIIITA"/>
<dbReference type="InterPro" id="IPR002068">
    <property type="entry name" value="A-crystallin/Hsp20_dom"/>
</dbReference>
<dbReference type="SUPFAM" id="SSF49764">
    <property type="entry name" value="HSP20-like chaperones"/>
    <property type="match status" value="1"/>
</dbReference>
<dbReference type="Gene3D" id="2.60.40.790">
    <property type="match status" value="1"/>
</dbReference>
<keyword evidence="10" id="KW-1185">Reference proteome</keyword>
<feature type="region of interest" description="Disordered" evidence="6">
    <location>
        <begin position="111"/>
        <end position="158"/>
    </location>
</feature>
<feature type="compositionally biased region" description="Basic and acidic residues" evidence="6">
    <location>
        <begin position="127"/>
        <end position="158"/>
    </location>
</feature>
<comment type="similarity">
    <text evidence="4 5">Belongs to the small heat shock protein (HSP20) family.</text>
</comment>
<keyword evidence="2" id="KW-1003">Cell membrane</keyword>
<dbReference type="Pfam" id="PF00011">
    <property type="entry name" value="HSP20"/>
    <property type="match status" value="1"/>
</dbReference>
<evidence type="ECO:0000256" key="3">
    <source>
        <dbReference type="ARBA" id="ARBA00022821"/>
    </source>
</evidence>
<comment type="subcellular location">
    <subcellularLocation>
        <location evidence="1">Cell membrane</location>
        <topology evidence="1">Single-pass membrane protein</topology>
    </subcellularLocation>
</comment>
<dbReference type="PANTHER" id="PTHR43670">
    <property type="entry name" value="HEAT SHOCK PROTEIN 26"/>
    <property type="match status" value="1"/>
</dbReference>
<evidence type="ECO:0000313" key="10">
    <source>
        <dbReference type="Proteomes" id="UP000075243"/>
    </source>
</evidence>